<dbReference type="InterPro" id="IPR036388">
    <property type="entry name" value="WH-like_DNA-bd_sf"/>
</dbReference>
<dbReference type="STRING" id="494026.PGLA_12335"/>
<dbReference type="Gene3D" id="1.10.10.10">
    <property type="entry name" value="Winged helix-like DNA-binding domain superfamily/Winged helix DNA-binding domain"/>
    <property type="match status" value="1"/>
</dbReference>
<name>A0A162MD98_9BACL</name>
<dbReference type="InterPro" id="IPR007627">
    <property type="entry name" value="RNA_pol_sigma70_r2"/>
</dbReference>
<evidence type="ECO:0000313" key="10">
    <source>
        <dbReference type="Proteomes" id="UP000076967"/>
    </source>
</evidence>
<dbReference type="NCBIfam" id="TIGR02937">
    <property type="entry name" value="sigma70-ECF"/>
    <property type="match status" value="1"/>
</dbReference>
<comment type="caution">
    <text evidence="9">The sequence shown here is derived from an EMBL/GenBank/DDBJ whole genome shotgun (WGS) entry which is preliminary data.</text>
</comment>
<feature type="domain" description="RNA polymerase sigma factor 70 region 4 type 2" evidence="8">
    <location>
        <begin position="127"/>
        <end position="177"/>
    </location>
</feature>
<dbReference type="Pfam" id="PF04542">
    <property type="entry name" value="Sigma70_r2"/>
    <property type="match status" value="1"/>
</dbReference>
<dbReference type="InterPro" id="IPR000838">
    <property type="entry name" value="RNA_pol_sigma70_ECF_CS"/>
</dbReference>
<evidence type="ECO:0000259" key="7">
    <source>
        <dbReference type="Pfam" id="PF04542"/>
    </source>
</evidence>
<dbReference type="PANTHER" id="PTHR43133:SF46">
    <property type="entry name" value="RNA POLYMERASE SIGMA-70 FACTOR ECF SUBFAMILY"/>
    <property type="match status" value="1"/>
</dbReference>
<keyword evidence="10" id="KW-1185">Reference proteome</keyword>
<evidence type="ECO:0000256" key="3">
    <source>
        <dbReference type="ARBA" id="ARBA00023082"/>
    </source>
</evidence>
<dbReference type="InterPro" id="IPR014284">
    <property type="entry name" value="RNA_pol_sigma-70_dom"/>
</dbReference>
<evidence type="ECO:0000256" key="1">
    <source>
        <dbReference type="ARBA" id="ARBA00010641"/>
    </source>
</evidence>
<dbReference type="Gene3D" id="1.10.1740.10">
    <property type="match status" value="1"/>
</dbReference>
<evidence type="ECO:0000256" key="5">
    <source>
        <dbReference type="ARBA" id="ARBA00023163"/>
    </source>
</evidence>
<feature type="domain" description="RNA polymerase sigma-70 region 2" evidence="7">
    <location>
        <begin position="26"/>
        <end position="91"/>
    </location>
</feature>
<dbReference type="PANTHER" id="PTHR43133">
    <property type="entry name" value="RNA POLYMERASE ECF-TYPE SIGMA FACTO"/>
    <property type="match status" value="1"/>
</dbReference>
<dbReference type="InterPro" id="IPR013249">
    <property type="entry name" value="RNA_pol_sigma70_r4_t2"/>
</dbReference>
<accession>A0A162MD98</accession>
<dbReference type="OrthoDB" id="2657224at2"/>
<keyword evidence="2 6" id="KW-0805">Transcription regulation</keyword>
<dbReference type="InterPro" id="IPR039425">
    <property type="entry name" value="RNA_pol_sigma-70-like"/>
</dbReference>
<organism evidence="9 10">
    <name type="scientific">Paenibacillus glacialis</name>
    <dbReference type="NCBI Taxonomy" id="494026"/>
    <lineage>
        <taxon>Bacteria</taxon>
        <taxon>Bacillati</taxon>
        <taxon>Bacillota</taxon>
        <taxon>Bacilli</taxon>
        <taxon>Bacillales</taxon>
        <taxon>Paenibacillaceae</taxon>
        <taxon>Paenibacillus</taxon>
    </lineage>
</organism>
<evidence type="ECO:0000256" key="6">
    <source>
        <dbReference type="RuleBase" id="RU000716"/>
    </source>
</evidence>
<keyword evidence="5 6" id="KW-0804">Transcription</keyword>
<dbReference type="Proteomes" id="UP000076967">
    <property type="component" value="Unassembled WGS sequence"/>
</dbReference>
<dbReference type="GO" id="GO:0006352">
    <property type="term" value="P:DNA-templated transcription initiation"/>
    <property type="evidence" value="ECO:0007669"/>
    <property type="project" value="InterPro"/>
</dbReference>
<dbReference type="GO" id="GO:0016987">
    <property type="term" value="F:sigma factor activity"/>
    <property type="evidence" value="ECO:0007669"/>
    <property type="project" value="UniProtKB-KW"/>
</dbReference>
<dbReference type="PROSITE" id="PS01063">
    <property type="entry name" value="SIGMA70_ECF"/>
    <property type="match status" value="1"/>
</dbReference>
<dbReference type="AlphaFoldDB" id="A0A162MD98"/>
<gene>
    <name evidence="9" type="ORF">PGLA_12335</name>
</gene>
<reference evidence="9 10" key="1">
    <citation type="submission" date="2016-03" db="EMBL/GenBank/DDBJ databases">
        <title>Draft genome sequence of Paenibacillus glacialis DSM 22343.</title>
        <authorList>
            <person name="Shin S.-K."/>
            <person name="Yi H."/>
        </authorList>
    </citation>
    <scope>NUCLEOTIDE SEQUENCE [LARGE SCALE GENOMIC DNA]</scope>
    <source>
        <strain evidence="9 10">DSM 22343</strain>
    </source>
</reference>
<dbReference type="InterPro" id="IPR013324">
    <property type="entry name" value="RNA_pol_sigma_r3/r4-like"/>
</dbReference>
<dbReference type="GO" id="GO:0003677">
    <property type="term" value="F:DNA binding"/>
    <property type="evidence" value="ECO:0007669"/>
    <property type="project" value="UniProtKB-KW"/>
</dbReference>
<dbReference type="SUPFAM" id="SSF88946">
    <property type="entry name" value="Sigma2 domain of RNA polymerase sigma factors"/>
    <property type="match status" value="1"/>
</dbReference>
<dbReference type="InterPro" id="IPR013325">
    <property type="entry name" value="RNA_pol_sigma_r2"/>
</dbReference>
<evidence type="ECO:0000313" key="9">
    <source>
        <dbReference type="EMBL" id="OAB42453.1"/>
    </source>
</evidence>
<proteinExistence type="inferred from homology"/>
<protein>
    <recommendedName>
        <fullName evidence="6">RNA polymerase sigma factor</fullName>
    </recommendedName>
</protein>
<dbReference type="GO" id="GO:0006950">
    <property type="term" value="P:response to stress"/>
    <property type="evidence" value="ECO:0007669"/>
    <property type="project" value="UniProtKB-ARBA"/>
</dbReference>
<keyword evidence="3 6" id="KW-0731">Sigma factor</keyword>
<dbReference type="EMBL" id="LVJH01000021">
    <property type="protein sequence ID" value="OAB42453.1"/>
    <property type="molecule type" value="Genomic_DNA"/>
</dbReference>
<dbReference type="Pfam" id="PF08281">
    <property type="entry name" value="Sigma70_r4_2"/>
    <property type="match status" value="1"/>
</dbReference>
<evidence type="ECO:0000256" key="2">
    <source>
        <dbReference type="ARBA" id="ARBA00023015"/>
    </source>
</evidence>
<sequence>MSNHLNLLIAADFNQISEQLQEKIYYEYYEYVYGMIYCIVKDHATTEDIIQDAFIKIITKKPVFENEIKLKAWLKVVTRNTSINFLRKNKKHRNQLDIDSVYTYIDEVLQSPVSVEHSVESKMMEDSILSYINSLKPEFRVLIEYRWKQGLSYREMSELLDIREDIIKQRLFRARENIKKMMHKEWGVLDEQRKI</sequence>
<dbReference type="RefSeq" id="WP_068533102.1">
    <property type="nucleotide sequence ID" value="NZ_LVJH01000021.1"/>
</dbReference>
<comment type="similarity">
    <text evidence="1 6">Belongs to the sigma-70 factor family. ECF subfamily.</text>
</comment>
<dbReference type="SUPFAM" id="SSF88659">
    <property type="entry name" value="Sigma3 and sigma4 domains of RNA polymerase sigma factors"/>
    <property type="match status" value="1"/>
</dbReference>
<keyword evidence="4 6" id="KW-0238">DNA-binding</keyword>
<evidence type="ECO:0000256" key="4">
    <source>
        <dbReference type="ARBA" id="ARBA00023125"/>
    </source>
</evidence>
<evidence type="ECO:0000259" key="8">
    <source>
        <dbReference type="Pfam" id="PF08281"/>
    </source>
</evidence>